<name>B3EJJ1_CHLPB</name>
<evidence type="ECO:0000313" key="1">
    <source>
        <dbReference type="EMBL" id="ACE03002.1"/>
    </source>
</evidence>
<reference evidence="1" key="1">
    <citation type="submission" date="2008-06" db="EMBL/GenBank/DDBJ databases">
        <title>Complete sequence of Chlorobium phaeobacteroides BS1.</title>
        <authorList>
            <consortium name="US DOE Joint Genome Institute"/>
            <person name="Lucas S."/>
            <person name="Copeland A."/>
            <person name="Lapidus A."/>
            <person name="Glavina del Rio T."/>
            <person name="Dalin E."/>
            <person name="Tice H."/>
            <person name="Bruce D."/>
            <person name="Goodwin L."/>
            <person name="Pitluck S."/>
            <person name="Schmutz J."/>
            <person name="Larimer F."/>
            <person name="Land M."/>
            <person name="Hauser L."/>
            <person name="Kyrpides N."/>
            <person name="Ovchinnikova G."/>
            <person name="Li T."/>
            <person name="Liu Z."/>
            <person name="Zhao F."/>
            <person name="Overmann J."/>
            <person name="Bryant D.A."/>
            <person name="Richardson P."/>
        </authorList>
    </citation>
    <scope>NUCLEOTIDE SEQUENCE [LARGE SCALE GENOMIC DNA]</scope>
    <source>
        <strain evidence="1">BS1</strain>
    </source>
</reference>
<dbReference type="HOGENOM" id="CLU_1003603_0_0_10"/>
<organism evidence="1">
    <name type="scientific">Chlorobium phaeobacteroides (strain BS1)</name>
    <dbReference type="NCBI Taxonomy" id="331678"/>
    <lineage>
        <taxon>Bacteria</taxon>
        <taxon>Pseudomonadati</taxon>
        <taxon>Chlorobiota</taxon>
        <taxon>Chlorobiia</taxon>
        <taxon>Chlorobiales</taxon>
        <taxon>Chlorobiaceae</taxon>
        <taxon>Chlorobium/Pelodictyon group</taxon>
        <taxon>Chlorobium</taxon>
    </lineage>
</organism>
<dbReference type="AlphaFoldDB" id="B3EJJ1"/>
<evidence type="ECO:0008006" key="2">
    <source>
        <dbReference type="Google" id="ProtNLM"/>
    </source>
</evidence>
<sequence length="277" mass="31396">MKQLSFLVVVTLILSGCGNQHDDVVAKSGDLQLTRDELLASITYSSQEDSLTASAIYIEDWKDLAALYQLALEKDLAGEAESQLLIEKATRQIIVQRFLDREMEQVEKNRGFAVDSSEVSAFYSAFPDVFVCSDTEYGVSRYYFSSAVTASRMKNALRQHQGDEESLIKLIGSIEPRYARKNMDARGKGRRLRAHRQLHLENESVERALNSMAPGEISSVISLHDSLFVIMEMHDIVIKGERKSLLQAYGNIEDLLIVEKQKQYYSTVLEKARKKFQ</sequence>
<accession>B3EJJ1</accession>
<dbReference type="PROSITE" id="PS51257">
    <property type="entry name" value="PROKAR_LIPOPROTEIN"/>
    <property type="match status" value="1"/>
</dbReference>
<dbReference type="KEGG" id="cpb:Cphamn1_0013"/>
<gene>
    <name evidence="1" type="ordered locus">Cphamn1_0013</name>
</gene>
<dbReference type="EMBL" id="CP001101">
    <property type="protein sequence ID" value="ACE03002.1"/>
    <property type="molecule type" value="Genomic_DNA"/>
</dbReference>
<protein>
    <recommendedName>
        <fullName evidence="2">PpiC domain-containing protein</fullName>
    </recommendedName>
</protein>
<dbReference type="STRING" id="331678.Cphamn1_0013"/>
<dbReference type="OrthoDB" id="597737at2"/>
<proteinExistence type="predicted"/>